<dbReference type="RefSeq" id="WP_093975345.1">
    <property type="nucleotide sequence ID" value="NZ_FXXQ01000012.1"/>
</dbReference>
<dbReference type="AlphaFoldDB" id="A0A238J5I7"/>
<reference evidence="2 3" key="1">
    <citation type="submission" date="2017-05" db="EMBL/GenBank/DDBJ databases">
        <authorList>
            <person name="Song R."/>
            <person name="Chenine A.L."/>
            <person name="Ruprecht R.M."/>
        </authorList>
    </citation>
    <scope>NUCLEOTIDE SEQUENCE [LARGE SCALE GENOMIC DNA]</scope>
    <source>
        <strain evidence="2 3">CECT 8489</strain>
    </source>
</reference>
<keyword evidence="3" id="KW-1185">Reference proteome</keyword>
<organism evidence="2 3">
    <name type="scientific">Boseongicola aestuarii</name>
    <dbReference type="NCBI Taxonomy" id="1470561"/>
    <lineage>
        <taxon>Bacteria</taxon>
        <taxon>Pseudomonadati</taxon>
        <taxon>Pseudomonadota</taxon>
        <taxon>Alphaproteobacteria</taxon>
        <taxon>Rhodobacterales</taxon>
        <taxon>Paracoccaceae</taxon>
        <taxon>Boseongicola</taxon>
    </lineage>
</organism>
<evidence type="ECO:0000313" key="3">
    <source>
        <dbReference type="Proteomes" id="UP000201838"/>
    </source>
</evidence>
<gene>
    <name evidence="2" type="ORF">BOA8489_03279</name>
</gene>
<dbReference type="EMBL" id="FXXQ01000012">
    <property type="protein sequence ID" value="SMX25144.1"/>
    <property type="molecule type" value="Genomic_DNA"/>
</dbReference>
<dbReference type="InterPro" id="IPR014567">
    <property type="entry name" value="UCP031900"/>
</dbReference>
<dbReference type="SUPFAM" id="SSF101898">
    <property type="entry name" value="NHL repeat"/>
    <property type="match status" value="1"/>
</dbReference>
<dbReference type="InterPro" id="IPR027372">
    <property type="entry name" value="Phytase-like_dom"/>
</dbReference>
<dbReference type="OrthoDB" id="9798693at2"/>
<evidence type="ECO:0000313" key="2">
    <source>
        <dbReference type="EMBL" id="SMX25144.1"/>
    </source>
</evidence>
<feature type="domain" description="Phytase-like" evidence="1">
    <location>
        <begin position="36"/>
        <end position="274"/>
    </location>
</feature>
<proteinExistence type="predicted"/>
<evidence type="ECO:0000259" key="1">
    <source>
        <dbReference type="Pfam" id="PF13449"/>
    </source>
</evidence>
<dbReference type="PIRSF" id="PIRSF031900">
    <property type="entry name" value="UCP031900"/>
    <property type="match status" value="1"/>
</dbReference>
<sequence>MRTSLVALILAATPLAAEPELEQTSHFVWERPEDYFGGWSAIEVMDGGASFIAIGDNAQIYEGKFLRAGNRIVGVEPGPVGALVDTDGTPFFQKNIEHIGDSEGLAVLSSGRFAVSFERFPRILIYGETGLPTRVELPREATGLPENGGVEALAVDNEGRFLAIPETAPKGTTGFPLWRQMRAGWETLGHLKRSKGFRPVGADVGPDGKLYVLERAFHLVGFQSRIRTFQPNEFHPDGEILWTSHLRQFDNLEGLSVWRDSESRLRLTMISDDNNLSVQETQIIEFRLTQ</sequence>
<dbReference type="Proteomes" id="UP000201838">
    <property type="component" value="Unassembled WGS sequence"/>
</dbReference>
<protein>
    <recommendedName>
        <fullName evidence="1">Phytase-like domain-containing protein</fullName>
    </recommendedName>
</protein>
<dbReference type="Pfam" id="PF13449">
    <property type="entry name" value="Phytase-like"/>
    <property type="match status" value="1"/>
</dbReference>
<name>A0A238J5I7_9RHOB</name>
<accession>A0A238J5I7</accession>